<feature type="signal peptide" evidence="2">
    <location>
        <begin position="1"/>
        <end position="26"/>
    </location>
</feature>
<keyword evidence="2" id="KW-0732">Signal</keyword>
<dbReference type="InParanoid" id="A0A1E7F3S6"/>
<reference evidence="3 4" key="1">
    <citation type="submission" date="2016-09" db="EMBL/GenBank/DDBJ databases">
        <title>Extensive genetic diversity and differential bi-allelic expression allows diatom success in the polar Southern Ocean.</title>
        <authorList>
            <consortium name="DOE Joint Genome Institute"/>
            <person name="Mock T."/>
            <person name="Otillar R.P."/>
            <person name="Strauss J."/>
            <person name="Dupont C."/>
            <person name="Frickenhaus S."/>
            <person name="Maumus F."/>
            <person name="Mcmullan M."/>
            <person name="Sanges R."/>
            <person name="Schmutz J."/>
            <person name="Toseland A."/>
            <person name="Valas R."/>
            <person name="Veluchamy A."/>
            <person name="Ward B.J."/>
            <person name="Allen A."/>
            <person name="Barry K."/>
            <person name="Falciatore A."/>
            <person name="Ferrante M."/>
            <person name="Fortunato A.E."/>
            <person name="Gloeckner G."/>
            <person name="Gruber A."/>
            <person name="Hipkin R."/>
            <person name="Janech M."/>
            <person name="Kroth P."/>
            <person name="Leese F."/>
            <person name="Lindquist E."/>
            <person name="Lyon B.R."/>
            <person name="Martin J."/>
            <person name="Mayer C."/>
            <person name="Parker M."/>
            <person name="Quesneville H."/>
            <person name="Raymond J."/>
            <person name="Uhlig C."/>
            <person name="Valentin K.U."/>
            <person name="Worden A.Z."/>
            <person name="Armbrust E.V."/>
            <person name="Bowler C."/>
            <person name="Green B."/>
            <person name="Moulton V."/>
            <person name="Van Oosterhout C."/>
            <person name="Grigoriev I."/>
        </authorList>
    </citation>
    <scope>NUCLEOTIDE SEQUENCE [LARGE SCALE GENOMIC DNA]</scope>
    <source>
        <strain evidence="3 4">CCMP1102</strain>
    </source>
</reference>
<evidence type="ECO:0000313" key="4">
    <source>
        <dbReference type="Proteomes" id="UP000095751"/>
    </source>
</evidence>
<dbReference type="EMBL" id="KV784364">
    <property type="protein sequence ID" value="OEU12820.1"/>
    <property type="molecule type" value="Genomic_DNA"/>
</dbReference>
<evidence type="ECO:0000256" key="2">
    <source>
        <dbReference type="SAM" id="SignalP"/>
    </source>
</evidence>
<sequence length="143" mass="15741">MKLSTTFLALFAAVIAACTMMDQADARVGGDRDLNGWHEKYTLYFANSCNTDVKVQINFDREQTIVADSCQVFQSGRQYEGPVTYTELDIDDGAKTQIVLYGMPENACVIKVDTCPKKPPVRTPTPTKSPTSPPSPGRQCGRK</sequence>
<proteinExistence type="predicted"/>
<gene>
    <name evidence="3" type="ORF">FRACYDRAFT_244095</name>
</gene>
<evidence type="ECO:0000313" key="3">
    <source>
        <dbReference type="EMBL" id="OEU12820.1"/>
    </source>
</evidence>
<name>A0A1E7F3S6_9STRA</name>
<dbReference type="AlphaFoldDB" id="A0A1E7F3S6"/>
<dbReference type="KEGG" id="fcy:FRACYDRAFT_244095"/>
<keyword evidence="4" id="KW-1185">Reference proteome</keyword>
<dbReference type="Proteomes" id="UP000095751">
    <property type="component" value="Unassembled WGS sequence"/>
</dbReference>
<feature type="chain" id="PRO_5009192615" evidence="2">
    <location>
        <begin position="27"/>
        <end position="143"/>
    </location>
</feature>
<organism evidence="3 4">
    <name type="scientific">Fragilariopsis cylindrus CCMP1102</name>
    <dbReference type="NCBI Taxonomy" id="635003"/>
    <lineage>
        <taxon>Eukaryota</taxon>
        <taxon>Sar</taxon>
        <taxon>Stramenopiles</taxon>
        <taxon>Ochrophyta</taxon>
        <taxon>Bacillariophyta</taxon>
        <taxon>Bacillariophyceae</taxon>
        <taxon>Bacillariophycidae</taxon>
        <taxon>Bacillariales</taxon>
        <taxon>Bacillariaceae</taxon>
        <taxon>Fragilariopsis</taxon>
    </lineage>
</organism>
<protein>
    <submittedName>
        <fullName evidence="3">Uncharacterized protein</fullName>
    </submittedName>
</protein>
<dbReference type="PROSITE" id="PS51257">
    <property type="entry name" value="PROKAR_LIPOPROTEIN"/>
    <property type="match status" value="1"/>
</dbReference>
<feature type="region of interest" description="Disordered" evidence="1">
    <location>
        <begin position="117"/>
        <end position="143"/>
    </location>
</feature>
<evidence type="ECO:0000256" key="1">
    <source>
        <dbReference type="SAM" id="MobiDB-lite"/>
    </source>
</evidence>
<accession>A0A1E7F3S6</accession>